<organism evidence="9 10">
    <name type="scientific">Altererythrobacter xiamenensis</name>
    <dbReference type="NCBI Taxonomy" id="1316679"/>
    <lineage>
        <taxon>Bacteria</taxon>
        <taxon>Pseudomonadati</taxon>
        <taxon>Pseudomonadota</taxon>
        <taxon>Alphaproteobacteria</taxon>
        <taxon>Sphingomonadales</taxon>
        <taxon>Erythrobacteraceae</taxon>
        <taxon>Altererythrobacter</taxon>
    </lineage>
</organism>
<evidence type="ECO:0000313" key="9">
    <source>
        <dbReference type="EMBL" id="SMQ74664.1"/>
    </source>
</evidence>
<evidence type="ECO:0000256" key="7">
    <source>
        <dbReference type="ARBA" id="ARBA00023136"/>
    </source>
</evidence>
<dbReference type="GO" id="GO:0006508">
    <property type="term" value="P:proteolysis"/>
    <property type="evidence" value="ECO:0007669"/>
    <property type="project" value="UniProtKB-KW"/>
</dbReference>
<dbReference type="NCBIfam" id="TIGR02602">
    <property type="entry name" value="8TM_EpsH"/>
    <property type="match status" value="1"/>
</dbReference>
<evidence type="ECO:0000256" key="3">
    <source>
        <dbReference type="ARBA" id="ARBA00022670"/>
    </source>
</evidence>
<accession>A0A1Y6FI87</accession>
<dbReference type="NCBIfam" id="TIGR03109">
    <property type="entry name" value="exosort_XrtA"/>
    <property type="match status" value="1"/>
</dbReference>
<dbReference type="InterPro" id="IPR017540">
    <property type="entry name" value="Exosortase-1"/>
</dbReference>
<keyword evidence="10" id="KW-1185">Reference proteome</keyword>
<proteinExistence type="predicted"/>
<dbReference type="Pfam" id="PF09721">
    <property type="entry name" value="Exosortase_EpsH"/>
    <property type="match status" value="1"/>
</dbReference>
<keyword evidence="7 8" id="KW-0472">Membrane</keyword>
<feature type="transmembrane region" description="Helical" evidence="8">
    <location>
        <begin position="265"/>
        <end position="286"/>
    </location>
</feature>
<evidence type="ECO:0000256" key="5">
    <source>
        <dbReference type="ARBA" id="ARBA00022801"/>
    </source>
</evidence>
<dbReference type="AlphaFoldDB" id="A0A1Y6FI87"/>
<gene>
    <name evidence="9" type="ORF">SAMN06297468_2845</name>
</gene>
<feature type="transmembrane region" description="Helical" evidence="8">
    <location>
        <begin position="57"/>
        <end position="74"/>
    </location>
</feature>
<feature type="transmembrane region" description="Helical" evidence="8">
    <location>
        <begin position="21"/>
        <end position="42"/>
    </location>
</feature>
<dbReference type="EMBL" id="FXWG01000003">
    <property type="protein sequence ID" value="SMQ74664.1"/>
    <property type="molecule type" value="Genomic_DNA"/>
</dbReference>
<dbReference type="GO" id="GO:0005886">
    <property type="term" value="C:plasma membrane"/>
    <property type="evidence" value="ECO:0007669"/>
    <property type="project" value="UniProtKB-SubCell"/>
</dbReference>
<dbReference type="NCBIfam" id="TIGR04178">
    <property type="entry name" value="exo_archaeo"/>
    <property type="match status" value="1"/>
</dbReference>
<keyword evidence="6 8" id="KW-1133">Transmembrane helix</keyword>
<protein>
    <submittedName>
        <fullName evidence="9">Exosortase A</fullName>
    </submittedName>
</protein>
<evidence type="ECO:0000256" key="8">
    <source>
        <dbReference type="SAM" id="Phobius"/>
    </source>
</evidence>
<keyword evidence="4 8" id="KW-0812">Transmembrane</keyword>
<keyword evidence="5" id="KW-0378">Hydrolase</keyword>
<name>A0A1Y6FI87_9SPHN</name>
<dbReference type="GO" id="GO:0008233">
    <property type="term" value="F:peptidase activity"/>
    <property type="evidence" value="ECO:0007669"/>
    <property type="project" value="UniProtKB-KW"/>
</dbReference>
<dbReference type="InterPro" id="IPR013426">
    <property type="entry name" value="EpsH-like"/>
</dbReference>
<feature type="transmembrane region" description="Helical" evidence="8">
    <location>
        <begin position="86"/>
        <end position="103"/>
    </location>
</feature>
<feature type="transmembrane region" description="Helical" evidence="8">
    <location>
        <begin position="318"/>
        <end position="337"/>
    </location>
</feature>
<evidence type="ECO:0000256" key="1">
    <source>
        <dbReference type="ARBA" id="ARBA00004651"/>
    </source>
</evidence>
<keyword evidence="2" id="KW-1003">Cell membrane</keyword>
<evidence type="ECO:0000256" key="6">
    <source>
        <dbReference type="ARBA" id="ARBA00022989"/>
    </source>
</evidence>
<feature type="transmembrane region" description="Helical" evidence="8">
    <location>
        <begin position="135"/>
        <end position="151"/>
    </location>
</feature>
<sequence>MQPEVISNDWRERGLAGRLPDGWRVPLGSLAIAWLALIGLAAREWGEILHQWWNIDTYNHILLIPPIIAWLVALRRDELVRIEPKAWLPGLALVLGALTLWLIGRATGINLIAHAGAVAALQAAVIAVLGLRTSALLFLPLTFMVFLVPFGDELVPTLQMITADIAITLTHWSGVPAAIDGIFIDTPVGLFIVAEACSGVKFLVAMVALGTLVCFTAFESWMKRALFMLACVIVPILANGVRAWGTIYIAQSQGVEFAEGFDHIFYGWIFFAIVVAILLGAAWRFIEREPEDAGWSLDQIDAQVLVGKAEERPIRATTALAAVLALVLIFALVAIYATDALI</sequence>
<dbReference type="Proteomes" id="UP000194420">
    <property type="component" value="Unassembled WGS sequence"/>
</dbReference>
<evidence type="ECO:0000256" key="2">
    <source>
        <dbReference type="ARBA" id="ARBA00022475"/>
    </source>
</evidence>
<dbReference type="OrthoDB" id="9797363at2"/>
<feature type="transmembrane region" description="Helical" evidence="8">
    <location>
        <begin position="200"/>
        <end position="218"/>
    </location>
</feature>
<dbReference type="InterPro" id="IPR019127">
    <property type="entry name" value="Exosortase"/>
</dbReference>
<reference evidence="10" key="1">
    <citation type="submission" date="2017-04" db="EMBL/GenBank/DDBJ databases">
        <authorList>
            <person name="Varghese N."/>
            <person name="Submissions S."/>
        </authorList>
    </citation>
    <scope>NUCLEOTIDE SEQUENCE [LARGE SCALE GENOMIC DNA]</scope>
</reference>
<comment type="subcellular location">
    <subcellularLocation>
        <location evidence="1">Cell membrane</location>
        <topology evidence="1">Multi-pass membrane protein</topology>
    </subcellularLocation>
</comment>
<dbReference type="RefSeq" id="WP_086438676.1">
    <property type="nucleotide sequence ID" value="NZ_FXWG01000003.1"/>
</dbReference>
<keyword evidence="3" id="KW-0645">Protease</keyword>
<feature type="transmembrane region" description="Helical" evidence="8">
    <location>
        <begin position="225"/>
        <end position="245"/>
    </location>
</feature>
<evidence type="ECO:0000313" key="10">
    <source>
        <dbReference type="Proteomes" id="UP000194420"/>
    </source>
</evidence>
<evidence type="ECO:0000256" key="4">
    <source>
        <dbReference type="ARBA" id="ARBA00022692"/>
    </source>
</evidence>
<dbReference type="InterPro" id="IPR026392">
    <property type="entry name" value="Exo/Archaeosortase_dom"/>
</dbReference>